<feature type="compositionally biased region" description="Basic and acidic residues" evidence="1">
    <location>
        <begin position="46"/>
        <end position="57"/>
    </location>
</feature>
<evidence type="ECO:0000256" key="1">
    <source>
        <dbReference type="SAM" id="MobiDB-lite"/>
    </source>
</evidence>
<accession>A0A8J6K4Y8</accession>
<feature type="compositionally biased region" description="Basic and acidic residues" evidence="1">
    <location>
        <begin position="1"/>
        <end position="36"/>
    </location>
</feature>
<name>A0A8J6K4Y8_ELECQ</name>
<keyword evidence="3" id="KW-1185">Reference proteome</keyword>
<proteinExistence type="predicted"/>
<dbReference type="Proteomes" id="UP000770717">
    <property type="component" value="Unassembled WGS sequence"/>
</dbReference>
<protein>
    <submittedName>
        <fullName evidence="2">Uncharacterized protein</fullName>
    </submittedName>
</protein>
<dbReference type="EMBL" id="WNTK01000006">
    <property type="protein sequence ID" value="KAG9481068.1"/>
    <property type="molecule type" value="Genomic_DNA"/>
</dbReference>
<sequence>MREAGSESEKKGVGERRRWGGTERRKTFERKEGKVKHSEKRGRVKERREERENRERTIGLMNRRKKVRKEREQEERKSMIMWKKGIVVIVHTAGDKNIK</sequence>
<gene>
    <name evidence="2" type="ORF">GDO78_010358</name>
</gene>
<evidence type="ECO:0000313" key="3">
    <source>
        <dbReference type="Proteomes" id="UP000770717"/>
    </source>
</evidence>
<reference evidence="2" key="1">
    <citation type="thesis" date="2020" institute="ProQuest LLC" country="789 East Eisenhower Parkway, Ann Arbor, MI, USA">
        <title>Comparative Genomics and Chromosome Evolution.</title>
        <authorList>
            <person name="Mudd A.B."/>
        </authorList>
    </citation>
    <scope>NUCLEOTIDE SEQUENCE</scope>
    <source>
        <strain evidence="2">HN-11 Male</strain>
        <tissue evidence="2">Kidney and liver</tissue>
    </source>
</reference>
<dbReference type="AlphaFoldDB" id="A0A8J6K4Y8"/>
<evidence type="ECO:0000313" key="2">
    <source>
        <dbReference type="EMBL" id="KAG9481068.1"/>
    </source>
</evidence>
<organism evidence="2 3">
    <name type="scientific">Eleutherodactylus coqui</name>
    <name type="common">Puerto Rican coqui</name>
    <dbReference type="NCBI Taxonomy" id="57060"/>
    <lineage>
        <taxon>Eukaryota</taxon>
        <taxon>Metazoa</taxon>
        <taxon>Chordata</taxon>
        <taxon>Craniata</taxon>
        <taxon>Vertebrata</taxon>
        <taxon>Euteleostomi</taxon>
        <taxon>Amphibia</taxon>
        <taxon>Batrachia</taxon>
        <taxon>Anura</taxon>
        <taxon>Neobatrachia</taxon>
        <taxon>Hyloidea</taxon>
        <taxon>Eleutherodactylidae</taxon>
        <taxon>Eleutherodactylinae</taxon>
        <taxon>Eleutherodactylus</taxon>
        <taxon>Eleutherodactylus</taxon>
    </lineage>
</organism>
<feature type="region of interest" description="Disordered" evidence="1">
    <location>
        <begin position="1"/>
        <end position="76"/>
    </location>
</feature>
<comment type="caution">
    <text evidence="2">The sequence shown here is derived from an EMBL/GenBank/DDBJ whole genome shotgun (WGS) entry which is preliminary data.</text>
</comment>